<dbReference type="NCBIfam" id="TIGR00046">
    <property type="entry name" value="RsmE family RNA methyltransferase"/>
    <property type="match status" value="1"/>
</dbReference>
<dbReference type="InterPro" id="IPR029028">
    <property type="entry name" value="Alpha/beta_knot_MTases"/>
</dbReference>
<reference evidence="15 16" key="1">
    <citation type="submission" date="2020-04" db="EMBL/GenBank/DDBJ databases">
        <authorList>
            <person name="Zhang R."/>
            <person name="Schippers A."/>
        </authorList>
    </citation>
    <scope>NUCLEOTIDE SEQUENCE [LARGE SCALE GENOMIC DNA]</scope>
    <source>
        <strain evidence="15 16">DSM 109850</strain>
    </source>
</reference>
<dbReference type="InterPro" id="IPR029026">
    <property type="entry name" value="tRNA_m1G_MTases_N"/>
</dbReference>
<proteinExistence type="inferred from homology"/>
<organism evidence="15 16">
    <name type="scientific">Sulfobacillus harzensis</name>
    <dbReference type="NCBI Taxonomy" id="2729629"/>
    <lineage>
        <taxon>Bacteria</taxon>
        <taxon>Bacillati</taxon>
        <taxon>Bacillota</taxon>
        <taxon>Clostridia</taxon>
        <taxon>Eubacteriales</taxon>
        <taxon>Clostridiales Family XVII. Incertae Sedis</taxon>
        <taxon>Sulfobacillus</taxon>
    </lineage>
</organism>
<feature type="domain" description="Ribosomal RNA small subunit methyltransferase E methyltransferase" evidence="13">
    <location>
        <begin position="73"/>
        <end position="223"/>
    </location>
</feature>
<keyword evidence="6 12" id="KW-0698">rRNA processing</keyword>
<evidence type="ECO:0000256" key="10">
    <source>
        <dbReference type="ARBA" id="ARBA00025699"/>
    </source>
</evidence>
<evidence type="ECO:0000313" key="16">
    <source>
        <dbReference type="Proteomes" id="UP000533476"/>
    </source>
</evidence>
<dbReference type="PANTHER" id="PTHR30027">
    <property type="entry name" value="RIBOSOMAL RNA SMALL SUBUNIT METHYLTRANSFERASE E"/>
    <property type="match status" value="1"/>
</dbReference>
<evidence type="ECO:0000256" key="7">
    <source>
        <dbReference type="ARBA" id="ARBA00022603"/>
    </source>
</evidence>
<feature type="domain" description="Ribosomal RNA small subunit methyltransferase E PUA-like" evidence="14">
    <location>
        <begin position="18"/>
        <end position="56"/>
    </location>
</feature>
<dbReference type="Gene3D" id="3.40.1280.10">
    <property type="match status" value="1"/>
</dbReference>
<dbReference type="PANTHER" id="PTHR30027:SF3">
    <property type="entry name" value="16S RRNA (URACIL(1498)-N(3))-METHYLTRANSFERASE"/>
    <property type="match status" value="1"/>
</dbReference>
<evidence type="ECO:0000256" key="9">
    <source>
        <dbReference type="ARBA" id="ARBA00022691"/>
    </source>
</evidence>
<dbReference type="InterPro" id="IPR046886">
    <property type="entry name" value="RsmE_MTase_dom"/>
</dbReference>
<comment type="function">
    <text evidence="10 12">Specifically methylates the N3 position of the uracil ring of uridine 1498 (m3U1498) in 16S rRNA. Acts on the fully assembled 30S ribosomal subunit.</text>
</comment>
<evidence type="ECO:0000259" key="13">
    <source>
        <dbReference type="Pfam" id="PF04452"/>
    </source>
</evidence>
<evidence type="ECO:0000256" key="4">
    <source>
        <dbReference type="ARBA" id="ARBA00013673"/>
    </source>
</evidence>
<dbReference type="RefSeq" id="WP_169099868.1">
    <property type="nucleotide sequence ID" value="NZ_JABBVZ010000037.1"/>
</dbReference>
<dbReference type="PIRSF" id="PIRSF015601">
    <property type="entry name" value="MTase_slr0722"/>
    <property type="match status" value="1"/>
</dbReference>
<evidence type="ECO:0000256" key="11">
    <source>
        <dbReference type="ARBA" id="ARBA00047944"/>
    </source>
</evidence>
<accession>A0A7Y0L6V2</accession>
<dbReference type="InterPro" id="IPR006700">
    <property type="entry name" value="RsmE"/>
</dbReference>
<dbReference type="Pfam" id="PF04452">
    <property type="entry name" value="Methyltrans_RNA"/>
    <property type="match status" value="1"/>
</dbReference>
<evidence type="ECO:0000256" key="12">
    <source>
        <dbReference type="PIRNR" id="PIRNR015601"/>
    </source>
</evidence>
<comment type="subcellular location">
    <subcellularLocation>
        <location evidence="1 12">Cytoplasm</location>
    </subcellularLocation>
</comment>
<keyword evidence="16" id="KW-1185">Reference proteome</keyword>
<dbReference type="CDD" id="cd18084">
    <property type="entry name" value="RsmE-like"/>
    <property type="match status" value="1"/>
</dbReference>
<name>A0A7Y0L6V2_9FIRM</name>
<dbReference type="GO" id="GO:0070042">
    <property type="term" value="F:rRNA (uridine-N3-)-methyltransferase activity"/>
    <property type="evidence" value="ECO:0007669"/>
    <property type="project" value="TreeGrafter"/>
</dbReference>
<keyword evidence="7 12" id="KW-0489">Methyltransferase</keyword>
<dbReference type="Pfam" id="PF20260">
    <property type="entry name" value="PUA_4"/>
    <property type="match status" value="1"/>
</dbReference>
<dbReference type="InterPro" id="IPR046887">
    <property type="entry name" value="RsmE_PUA-like"/>
</dbReference>
<keyword evidence="8 12" id="KW-0808">Transferase</keyword>
<evidence type="ECO:0000256" key="6">
    <source>
        <dbReference type="ARBA" id="ARBA00022552"/>
    </source>
</evidence>
<evidence type="ECO:0000256" key="2">
    <source>
        <dbReference type="ARBA" id="ARBA00005528"/>
    </source>
</evidence>
<sequence length="237" mass="26188">MIRLAVEALARRGETAQLTPQDSHYLRVVMRKKPGDAIEVLTRDGTVWLCRLMEAGRVRFDEPLAQNGAPRRRIMLFQALLKGDRFGEVVERGTEAGIVAFIPLVTARTIVRQVSGNKQTRWETIAKEASEQSRAFEVPRIGDLVTIDDIAVPEDHEGYVLDPRAPAQSAWLTSSTKPVALAVGPEGGFTPEEYHKLYAKGFQPISLGPRVYRAENAGAFAAVLFLQDVTPTFGQDC</sequence>
<evidence type="ECO:0000313" key="15">
    <source>
        <dbReference type="EMBL" id="NMP23004.1"/>
    </source>
</evidence>
<gene>
    <name evidence="15" type="ORF">HIJ39_11660</name>
</gene>
<keyword evidence="9 12" id="KW-0949">S-adenosyl-L-methionine</keyword>
<dbReference type="GO" id="GO:0070475">
    <property type="term" value="P:rRNA base methylation"/>
    <property type="evidence" value="ECO:0007669"/>
    <property type="project" value="TreeGrafter"/>
</dbReference>
<dbReference type="EMBL" id="JABBVZ010000037">
    <property type="protein sequence ID" value="NMP23004.1"/>
    <property type="molecule type" value="Genomic_DNA"/>
</dbReference>
<evidence type="ECO:0000256" key="5">
    <source>
        <dbReference type="ARBA" id="ARBA00022490"/>
    </source>
</evidence>
<protein>
    <recommendedName>
        <fullName evidence="4 12">Ribosomal RNA small subunit methyltransferase E</fullName>
        <ecNumber evidence="3 12">2.1.1.193</ecNumber>
    </recommendedName>
</protein>
<evidence type="ECO:0000256" key="8">
    <source>
        <dbReference type="ARBA" id="ARBA00022679"/>
    </source>
</evidence>
<dbReference type="Proteomes" id="UP000533476">
    <property type="component" value="Unassembled WGS sequence"/>
</dbReference>
<evidence type="ECO:0000259" key="14">
    <source>
        <dbReference type="Pfam" id="PF20260"/>
    </source>
</evidence>
<dbReference type="InterPro" id="IPR015947">
    <property type="entry name" value="PUA-like_sf"/>
</dbReference>
<evidence type="ECO:0000256" key="1">
    <source>
        <dbReference type="ARBA" id="ARBA00004496"/>
    </source>
</evidence>
<dbReference type="SUPFAM" id="SSF75217">
    <property type="entry name" value="alpha/beta knot"/>
    <property type="match status" value="1"/>
</dbReference>
<evidence type="ECO:0000256" key="3">
    <source>
        <dbReference type="ARBA" id="ARBA00012328"/>
    </source>
</evidence>
<dbReference type="AlphaFoldDB" id="A0A7Y0L6V2"/>
<comment type="catalytic activity">
    <reaction evidence="11 12">
        <text>uridine(1498) in 16S rRNA + S-adenosyl-L-methionine = N(3)-methyluridine(1498) in 16S rRNA + S-adenosyl-L-homocysteine + H(+)</text>
        <dbReference type="Rhea" id="RHEA:42920"/>
        <dbReference type="Rhea" id="RHEA-COMP:10283"/>
        <dbReference type="Rhea" id="RHEA-COMP:10284"/>
        <dbReference type="ChEBI" id="CHEBI:15378"/>
        <dbReference type="ChEBI" id="CHEBI:57856"/>
        <dbReference type="ChEBI" id="CHEBI:59789"/>
        <dbReference type="ChEBI" id="CHEBI:65315"/>
        <dbReference type="ChEBI" id="CHEBI:74502"/>
        <dbReference type="EC" id="2.1.1.193"/>
    </reaction>
</comment>
<dbReference type="EC" id="2.1.1.193" evidence="3 12"/>
<comment type="similarity">
    <text evidence="2 12">Belongs to the RNA methyltransferase RsmE family.</text>
</comment>
<dbReference type="SUPFAM" id="SSF88697">
    <property type="entry name" value="PUA domain-like"/>
    <property type="match status" value="1"/>
</dbReference>
<comment type="caution">
    <text evidence="15">The sequence shown here is derived from an EMBL/GenBank/DDBJ whole genome shotgun (WGS) entry which is preliminary data.</text>
</comment>
<keyword evidence="5 12" id="KW-0963">Cytoplasm</keyword>
<dbReference type="GO" id="GO:0005737">
    <property type="term" value="C:cytoplasm"/>
    <property type="evidence" value="ECO:0007669"/>
    <property type="project" value="UniProtKB-SubCell"/>
</dbReference>